<gene>
    <name evidence="2" type="ORF">HCJ94_13535</name>
</gene>
<dbReference type="Proteomes" id="UP000783871">
    <property type="component" value="Unassembled WGS sequence"/>
</dbReference>
<protein>
    <submittedName>
        <fullName evidence="2">Alpha/beta fold hydrolase</fullName>
    </submittedName>
</protein>
<dbReference type="InterPro" id="IPR029058">
    <property type="entry name" value="AB_hydrolase_fold"/>
</dbReference>
<dbReference type="Pfam" id="PF00561">
    <property type="entry name" value="Abhydrolase_1"/>
    <property type="match status" value="1"/>
</dbReference>
<dbReference type="EMBL" id="JAATEO010000012">
    <property type="protein sequence ID" value="NJP32982.1"/>
    <property type="molecule type" value="Genomic_DNA"/>
</dbReference>
<evidence type="ECO:0000259" key="1">
    <source>
        <dbReference type="Pfam" id="PF00561"/>
    </source>
</evidence>
<proteinExistence type="predicted"/>
<evidence type="ECO:0000313" key="2">
    <source>
        <dbReference type="EMBL" id="NJP32982.1"/>
    </source>
</evidence>
<dbReference type="SUPFAM" id="SSF53474">
    <property type="entry name" value="alpha/beta-Hydrolases"/>
    <property type="match status" value="1"/>
</dbReference>
<sequence>MPTFSSYDGTTLAYQRLGDGPPLVCLPGGPAQASRYLGDLGGLSAGRTLLLLDSRGSGDSAAPADPSSYRCDRIVEDVEAFRAHLGLDRMDLLAHSAGASVAQLYATRYAHRLDRLVLVTPSLRLLLAAPVGMAEAYANRAGEPWYAEATAAMDAWGEALKRGADDAEIAPLRLAAAPFWYGEWTERARAHAAAQEHDRAPASAQGFYAGIDVDRDALSAALADVTVPTLVVAGALDAAPTPEAAGLLAGLLPKAELVTLPRSSHFPFVDEPEAFAATVERFLAG</sequence>
<dbReference type="PANTHER" id="PTHR43798">
    <property type="entry name" value="MONOACYLGLYCEROL LIPASE"/>
    <property type="match status" value="1"/>
</dbReference>
<comment type="caution">
    <text evidence="2">The sequence shown here is derived from an EMBL/GenBank/DDBJ whole genome shotgun (WGS) entry which is preliminary data.</text>
</comment>
<keyword evidence="2" id="KW-0378">Hydrolase</keyword>
<evidence type="ECO:0000313" key="3">
    <source>
        <dbReference type="Proteomes" id="UP000783871"/>
    </source>
</evidence>
<accession>A0ABX0Z558</accession>
<organism evidence="2 3">
    <name type="scientific">Micromonospora thermarum</name>
    <dbReference type="NCBI Taxonomy" id="2720024"/>
    <lineage>
        <taxon>Bacteria</taxon>
        <taxon>Bacillati</taxon>
        <taxon>Actinomycetota</taxon>
        <taxon>Actinomycetes</taxon>
        <taxon>Micromonosporales</taxon>
        <taxon>Micromonosporaceae</taxon>
        <taxon>Micromonospora</taxon>
    </lineage>
</organism>
<name>A0ABX0Z558_9ACTN</name>
<dbReference type="PANTHER" id="PTHR43798:SF33">
    <property type="entry name" value="HYDROLASE, PUTATIVE (AFU_ORTHOLOGUE AFUA_2G14860)-RELATED"/>
    <property type="match status" value="1"/>
</dbReference>
<reference evidence="2 3" key="1">
    <citation type="submission" date="2020-03" db="EMBL/GenBank/DDBJ databases">
        <title>WGS of actinomycetes isolated from Thailand.</title>
        <authorList>
            <person name="Thawai C."/>
        </authorList>
    </citation>
    <scope>NUCLEOTIDE SEQUENCE [LARGE SCALE GENOMIC DNA]</scope>
    <source>
        <strain evidence="2 3">HSS6-12</strain>
    </source>
</reference>
<keyword evidence="3" id="KW-1185">Reference proteome</keyword>
<feature type="domain" description="AB hydrolase-1" evidence="1">
    <location>
        <begin position="21"/>
        <end position="272"/>
    </location>
</feature>
<dbReference type="GO" id="GO:0016787">
    <property type="term" value="F:hydrolase activity"/>
    <property type="evidence" value="ECO:0007669"/>
    <property type="project" value="UniProtKB-KW"/>
</dbReference>
<dbReference type="InterPro" id="IPR050266">
    <property type="entry name" value="AB_hydrolase_sf"/>
</dbReference>
<dbReference type="RefSeq" id="WP_168001353.1">
    <property type="nucleotide sequence ID" value="NZ_JAATEO010000012.1"/>
</dbReference>
<dbReference type="InterPro" id="IPR000073">
    <property type="entry name" value="AB_hydrolase_1"/>
</dbReference>
<dbReference type="Gene3D" id="3.40.50.1820">
    <property type="entry name" value="alpha/beta hydrolase"/>
    <property type="match status" value="1"/>
</dbReference>